<dbReference type="EMBL" id="BAAADM010000051">
    <property type="protein sequence ID" value="GAA0441878.1"/>
    <property type="molecule type" value="Genomic_DNA"/>
</dbReference>
<evidence type="ECO:0000256" key="1">
    <source>
        <dbReference type="SAM" id="MobiDB-lite"/>
    </source>
</evidence>
<proteinExistence type="predicted"/>
<evidence type="ECO:0008006" key="5">
    <source>
        <dbReference type="Google" id="ProtNLM"/>
    </source>
</evidence>
<evidence type="ECO:0000313" key="4">
    <source>
        <dbReference type="Proteomes" id="UP001501459"/>
    </source>
</evidence>
<evidence type="ECO:0000313" key="3">
    <source>
        <dbReference type="EMBL" id="GAA0441878.1"/>
    </source>
</evidence>
<name>A0ABN0ZBI1_9BACI</name>
<sequence>MSNKVKRELEKIDIPDELHDRAKSGVKKAKTETRRSKQAAGRPRFYKRLILVATVFLMIGSALSFTPALATVQQIYDQIFSSQHIDDTGVRMALKSGEGQILDQTYYDKKHDITVHFDRVLTDGKETKLLLTYQSDKTDLQNYYIDLFEGVSSINLIVGNEQKRLDNVGWGSRYYNSEKNKVAEALSFDSIKNHEGQQISLEVEDLTIWRDGDGGEAQTTWPVEFKLKQSAISERESVTINKEFTFKDETYKIKHVEFSEMETRVVVTGSDIKAWTENGTKVRMMSKLEKQFLNPRENSKEYGYRADVEKSGVYLKSSGEKVDPIYSKGEVEGADNQFVMTFAPVKDRQKYILEVGEDIEIPLTK</sequence>
<keyword evidence="2" id="KW-0472">Membrane</keyword>
<protein>
    <recommendedName>
        <fullName evidence="5">DUF4179 domain-containing protein</fullName>
    </recommendedName>
</protein>
<feature type="region of interest" description="Disordered" evidence="1">
    <location>
        <begin position="19"/>
        <end position="39"/>
    </location>
</feature>
<comment type="caution">
    <text evidence="3">The sequence shown here is derived from an EMBL/GenBank/DDBJ whole genome shotgun (WGS) entry which is preliminary data.</text>
</comment>
<keyword evidence="2" id="KW-1133">Transmembrane helix</keyword>
<gene>
    <name evidence="3" type="ORF">GCM10008983_18710</name>
</gene>
<reference evidence="3 4" key="1">
    <citation type="journal article" date="2019" name="Int. J. Syst. Evol. Microbiol.">
        <title>The Global Catalogue of Microorganisms (GCM) 10K type strain sequencing project: providing services to taxonomists for standard genome sequencing and annotation.</title>
        <authorList>
            <consortium name="The Broad Institute Genomics Platform"/>
            <consortium name="The Broad Institute Genome Sequencing Center for Infectious Disease"/>
            <person name="Wu L."/>
            <person name="Ma J."/>
        </authorList>
    </citation>
    <scope>NUCLEOTIDE SEQUENCE [LARGE SCALE GENOMIC DNA]</scope>
    <source>
        <strain evidence="3 4">JCM 12149</strain>
    </source>
</reference>
<evidence type="ECO:0000256" key="2">
    <source>
        <dbReference type="SAM" id="Phobius"/>
    </source>
</evidence>
<keyword evidence="4" id="KW-1185">Reference proteome</keyword>
<organism evidence="3 4">
    <name type="scientific">Lentibacillus halophilus</name>
    <dbReference type="NCBI Taxonomy" id="295065"/>
    <lineage>
        <taxon>Bacteria</taxon>
        <taxon>Bacillati</taxon>
        <taxon>Bacillota</taxon>
        <taxon>Bacilli</taxon>
        <taxon>Bacillales</taxon>
        <taxon>Bacillaceae</taxon>
        <taxon>Lentibacillus</taxon>
    </lineage>
</organism>
<feature type="transmembrane region" description="Helical" evidence="2">
    <location>
        <begin position="49"/>
        <end position="70"/>
    </location>
</feature>
<feature type="compositionally biased region" description="Basic and acidic residues" evidence="1">
    <location>
        <begin position="19"/>
        <end position="35"/>
    </location>
</feature>
<dbReference type="Proteomes" id="UP001501459">
    <property type="component" value="Unassembled WGS sequence"/>
</dbReference>
<keyword evidence="2" id="KW-0812">Transmembrane</keyword>
<dbReference type="RefSeq" id="WP_343752585.1">
    <property type="nucleotide sequence ID" value="NZ_BAAADM010000051.1"/>
</dbReference>
<accession>A0ABN0ZBI1</accession>